<dbReference type="Pfam" id="PF10334">
    <property type="entry name" value="BRE4"/>
    <property type="match status" value="1"/>
</dbReference>
<feature type="transmembrane region" description="Helical" evidence="3">
    <location>
        <begin position="102"/>
        <end position="119"/>
    </location>
</feature>
<feature type="transmembrane region" description="Helical" evidence="3">
    <location>
        <begin position="243"/>
        <end position="263"/>
    </location>
</feature>
<proteinExistence type="predicted"/>
<evidence type="ECO:0000256" key="1">
    <source>
        <dbReference type="SAM" id="Coils"/>
    </source>
</evidence>
<feature type="compositionally biased region" description="Basic and acidic residues" evidence="2">
    <location>
        <begin position="654"/>
        <end position="691"/>
    </location>
</feature>
<feature type="transmembrane region" description="Helical" evidence="3">
    <location>
        <begin position="769"/>
        <end position="788"/>
    </location>
</feature>
<feature type="compositionally biased region" description="Low complexity" evidence="2">
    <location>
        <begin position="34"/>
        <end position="54"/>
    </location>
</feature>
<organism evidence="6 7">
    <name type="scientific">Leucosporidium creatinivorum</name>
    <dbReference type="NCBI Taxonomy" id="106004"/>
    <lineage>
        <taxon>Eukaryota</taxon>
        <taxon>Fungi</taxon>
        <taxon>Dikarya</taxon>
        <taxon>Basidiomycota</taxon>
        <taxon>Pucciniomycotina</taxon>
        <taxon>Microbotryomycetes</taxon>
        <taxon>Leucosporidiales</taxon>
        <taxon>Leucosporidium</taxon>
    </lineage>
</organism>
<feature type="coiled-coil region" evidence="1">
    <location>
        <begin position="505"/>
        <end position="532"/>
    </location>
</feature>
<evidence type="ECO:0000313" key="6">
    <source>
        <dbReference type="EMBL" id="ORY74769.1"/>
    </source>
</evidence>
<protein>
    <recommendedName>
        <fullName evidence="8">ER transporter 6TM N-terminal domain-containing protein</fullName>
    </recommendedName>
</protein>
<feature type="transmembrane region" description="Helical" evidence="3">
    <location>
        <begin position="800"/>
        <end position="818"/>
    </location>
</feature>
<keyword evidence="1" id="KW-0175">Coiled coil</keyword>
<comment type="caution">
    <text evidence="6">The sequence shown here is derived from an EMBL/GenBank/DDBJ whole genome shotgun (WGS) entry which is preliminary data.</text>
</comment>
<gene>
    <name evidence="6" type="ORF">BCR35DRAFT_281085</name>
</gene>
<dbReference type="Pfam" id="PF10337">
    <property type="entry name" value="ArAE_2_N"/>
    <property type="match status" value="1"/>
</dbReference>
<feature type="transmembrane region" description="Helical" evidence="3">
    <location>
        <begin position="825"/>
        <end position="842"/>
    </location>
</feature>
<feature type="transmembrane region" description="Helical" evidence="3">
    <location>
        <begin position="716"/>
        <end position="734"/>
    </location>
</feature>
<evidence type="ECO:0000259" key="5">
    <source>
        <dbReference type="Pfam" id="PF10337"/>
    </source>
</evidence>
<accession>A0A1Y2ET77</accession>
<feature type="compositionally biased region" description="Basic and acidic residues" evidence="2">
    <location>
        <begin position="11"/>
        <end position="20"/>
    </location>
</feature>
<feature type="transmembrane region" description="Helical" evidence="3">
    <location>
        <begin position="275"/>
        <end position="294"/>
    </location>
</feature>
<keyword evidence="3" id="KW-0812">Transmembrane</keyword>
<dbReference type="OrthoDB" id="2274698at2759"/>
<dbReference type="Proteomes" id="UP000193467">
    <property type="component" value="Unassembled WGS sequence"/>
</dbReference>
<evidence type="ECO:0008006" key="8">
    <source>
        <dbReference type="Google" id="ProtNLM"/>
    </source>
</evidence>
<dbReference type="InterPro" id="IPR018823">
    <property type="entry name" value="ArAE_2_N"/>
</dbReference>
<feature type="region of interest" description="Disordered" evidence="2">
    <location>
        <begin position="411"/>
        <end position="438"/>
    </location>
</feature>
<evidence type="ECO:0000259" key="4">
    <source>
        <dbReference type="Pfam" id="PF10334"/>
    </source>
</evidence>
<dbReference type="PANTHER" id="PTHR37994:SF3">
    <property type="entry name" value="ER TRANSPORTER 6TM N-TERMINAL DOMAIN-CONTAINING PROTEIN"/>
    <property type="match status" value="1"/>
</dbReference>
<feature type="compositionally biased region" description="Polar residues" evidence="2">
    <location>
        <begin position="419"/>
        <end position="438"/>
    </location>
</feature>
<evidence type="ECO:0000256" key="2">
    <source>
        <dbReference type="SAM" id="MobiDB-lite"/>
    </source>
</evidence>
<keyword evidence="3" id="KW-1133">Transmembrane helix</keyword>
<feature type="region of interest" description="Disordered" evidence="2">
    <location>
        <begin position="638"/>
        <end position="693"/>
    </location>
</feature>
<feature type="transmembrane region" description="Helical" evidence="3">
    <location>
        <begin position="148"/>
        <end position="177"/>
    </location>
</feature>
<dbReference type="InterPro" id="IPR018820">
    <property type="entry name" value="BRE4-related_DUF2421"/>
</dbReference>
<evidence type="ECO:0000256" key="3">
    <source>
        <dbReference type="SAM" id="Phobius"/>
    </source>
</evidence>
<dbReference type="AlphaFoldDB" id="A0A1Y2ET77"/>
<dbReference type="PANTHER" id="PTHR37994">
    <property type="entry name" value="ARAE_2_N DOMAIN-CONTAINING PROTEIN-RELATED"/>
    <property type="match status" value="1"/>
</dbReference>
<feature type="region of interest" description="Disordered" evidence="2">
    <location>
        <begin position="1"/>
        <end position="60"/>
    </location>
</feature>
<feature type="domain" description="DUF2421" evidence="4">
    <location>
        <begin position="880"/>
        <end position="1131"/>
    </location>
</feature>
<feature type="transmembrane region" description="Helical" evidence="3">
    <location>
        <begin position="216"/>
        <end position="236"/>
    </location>
</feature>
<feature type="transmembrane region" description="Helical" evidence="3">
    <location>
        <begin position="862"/>
        <end position="881"/>
    </location>
</feature>
<dbReference type="EMBL" id="MCGR01000040">
    <property type="protein sequence ID" value="ORY74769.1"/>
    <property type="molecule type" value="Genomic_DNA"/>
</dbReference>
<sequence>MTESTTAANGKHWEQEKSDELPTTSSGGRRGSESESSTSAAGAEATGGRATESTVGGGSTWRKQYPAITTPLNILFPPPTPSDTLPLIASSSNRAAWRARKLLFRATLVTLACFILLLQPTSLNALGNAAFFGCIVSIMIPPTFPAMVFVLVATMLVFGMALGWAWSCAAMASALLARDQVLLASQLQIAQQSAATAVNPSAAFQVSIFRGDFLDWRSTLVFGVFFAVGTFAMGLLRANNVKLTLVAIFGTIVMDVMISYGPLFPFVRYTLATSFLIPTACFVAIGMVANFTIFPETLNSSFTTDLVDKFFIPVLQRSHLHSKLLATTPPSKEGGSEGWRGLGEEFDRTQRAISEGLEGLLGSIAMLELEVSYGRLGAKDLKMLGTGLREVLVKSMGLGVIYRTVERQHRRRFGAEAPPSTTTISLPNQTSHPTSSAPRLTARMARLRTKVDAAELAHNHSLSSLLPLLSTSSAPLRSSADEALLGAMEWLTETSSGRWGKQPSEGEVEERFKKQQAKIGELERQIEAWRREGRLAVTAPFAEFFDPQTGALLPLAQGKEGHFSPASLFLVLSASDNLLVYAQSILSFTKQVNELERKRRRNKIWWPTGLRKVGNLVRGGKGVRMMGDGENPEVVEVVGDGEESVEEEEGEGEVEGKKKGESKGKGKKGGEEESDFFAKRKWERHDPDAKPPKNARQRFALKLFYISRWAHKAETIFAFKYMIGSILLWLPQVFPSSAYFVYTEKGLWSLIMLQTGLAVYAGDQILQTVQKLIGTALGLVYGMLIWYIGSGTGTGSRPGLGAAFYVLMLPAMAIRLYAPPAMMQLTMMMAVTTVLVVGYSWSNAHLPTLGNPGIGYNLAWKRALLVIIGTAAATILMMFPSPQSTRLLVRRTHATCIDQIGRLYAATLSAWLSEERRSSAQENGATEENLDAHLPSAFTQSVQKSARARMLALWTKLNGTKASILQSSYELSLRGDWPKKEYLHLLETQLSLVQALSQLGQALTRLDPHWRRTLVKQTAFLNPNLISDVSSTFTLLSLALRQGSPLPQATPGPLLDRLLYHDARLRNLTERDDEEHPHSQVEGASVGDFELTFGVLQDERFATHASAILALANILSALDELEETTKELVGEVSMPGYHDLLARRAEV</sequence>
<reference evidence="6 7" key="1">
    <citation type="submission" date="2016-07" db="EMBL/GenBank/DDBJ databases">
        <title>Pervasive Adenine N6-methylation of Active Genes in Fungi.</title>
        <authorList>
            <consortium name="DOE Joint Genome Institute"/>
            <person name="Mondo S.J."/>
            <person name="Dannebaum R.O."/>
            <person name="Kuo R.C."/>
            <person name="Labutti K."/>
            <person name="Haridas S."/>
            <person name="Kuo A."/>
            <person name="Salamov A."/>
            <person name="Ahrendt S.R."/>
            <person name="Lipzen A."/>
            <person name="Sullivan W."/>
            <person name="Andreopoulos W.B."/>
            <person name="Clum A."/>
            <person name="Lindquist E."/>
            <person name="Daum C."/>
            <person name="Ramamoorthy G.K."/>
            <person name="Gryganskyi A."/>
            <person name="Culley D."/>
            <person name="Magnuson J.K."/>
            <person name="James T.Y."/>
            <person name="O'Malley M.A."/>
            <person name="Stajich J.E."/>
            <person name="Spatafora J.W."/>
            <person name="Visel A."/>
            <person name="Grigoriev I.V."/>
        </authorList>
    </citation>
    <scope>NUCLEOTIDE SEQUENCE [LARGE SCALE GENOMIC DNA]</scope>
    <source>
        <strain evidence="6 7">62-1032</strain>
    </source>
</reference>
<evidence type="ECO:0000313" key="7">
    <source>
        <dbReference type="Proteomes" id="UP000193467"/>
    </source>
</evidence>
<dbReference type="InParanoid" id="A0A1Y2ET77"/>
<feature type="compositionally biased region" description="Acidic residues" evidence="2">
    <location>
        <begin position="639"/>
        <end position="653"/>
    </location>
</feature>
<keyword evidence="7" id="KW-1185">Reference proteome</keyword>
<name>A0A1Y2ET77_9BASI</name>
<feature type="transmembrane region" description="Helical" evidence="3">
    <location>
        <begin position="125"/>
        <end position="141"/>
    </location>
</feature>
<dbReference type="STRING" id="106004.A0A1Y2ET77"/>
<feature type="domain" description="Putative ER transporter 6TM N-terminal" evidence="5">
    <location>
        <begin position="101"/>
        <end position="527"/>
    </location>
</feature>
<keyword evidence="3" id="KW-0472">Membrane</keyword>